<gene>
    <name evidence="10" type="ORF">C0Q70_13168</name>
</gene>
<dbReference type="OrthoDB" id="26491at2759"/>
<evidence type="ECO:0000256" key="1">
    <source>
        <dbReference type="ARBA" id="ARBA00004123"/>
    </source>
</evidence>
<dbReference type="STRING" id="400727.A0A2T7NWH2"/>
<keyword evidence="6" id="KW-0540">Nuclease</keyword>
<dbReference type="GO" id="GO:0035312">
    <property type="term" value="F:5'-3' DNA exonuclease activity"/>
    <property type="evidence" value="ECO:0007669"/>
    <property type="project" value="UniProtKB-UniRule"/>
</dbReference>
<keyword evidence="6" id="KW-0238">DNA-binding</keyword>
<dbReference type="PANTHER" id="PTHR11081">
    <property type="entry name" value="FLAP ENDONUCLEASE FAMILY MEMBER"/>
    <property type="match status" value="1"/>
</dbReference>
<evidence type="ECO:0000259" key="9">
    <source>
        <dbReference type="SMART" id="SM00485"/>
    </source>
</evidence>
<dbReference type="GO" id="GO:0003677">
    <property type="term" value="F:DNA binding"/>
    <property type="evidence" value="ECO:0007669"/>
    <property type="project" value="UniProtKB-UniRule"/>
</dbReference>
<evidence type="ECO:0000256" key="3">
    <source>
        <dbReference type="ARBA" id="ARBA00022763"/>
    </source>
</evidence>
<dbReference type="EMBL" id="PZQS01000008">
    <property type="protein sequence ID" value="PVD25512.1"/>
    <property type="molecule type" value="Genomic_DNA"/>
</dbReference>
<evidence type="ECO:0000256" key="2">
    <source>
        <dbReference type="ARBA" id="ARBA00022759"/>
    </source>
</evidence>
<keyword evidence="3 6" id="KW-0227">DNA damage</keyword>
<dbReference type="GO" id="GO:0006298">
    <property type="term" value="P:mismatch repair"/>
    <property type="evidence" value="ECO:0007669"/>
    <property type="project" value="TreeGrafter"/>
</dbReference>
<evidence type="ECO:0000313" key="10">
    <source>
        <dbReference type="EMBL" id="PVD25512.1"/>
    </source>
</evidence>
<keyword evidence="6" id="KW-0460">Magnesium</keyword>
<dbReference type="InterPro" id="IPR044752">
    <property type="entry name" value="PIN-like_EXO1"/>
</dbReference>
<dbReference type="Pfam" id="PF00867">
    <property type="entry name" value="XPG_I"/>
    <property type="match status" value="1"/>
</dbReference>
<keyword evidence="5 6" id="KW-0539">Nucleus</keyword>
<dbReference type="InterPro" id="IPR006085">
    <property type="entry name" value="XPG_DNA_repair_N"/>
</dbReference>
<proteinExistence type="inferred from homology"/>
<dbReference type="GO" id="GO:0005634">
    <property type="term" value="C:nucleus"/>
    <property type="evidence" value="ECO:0007669"/>
    <property type="project" value="UniProtKB-SubCell"/>
</dbReference>
<dbReference type="AlphaFoldDB" id="A0A2T7NWH2"/>
<evidence type="ECO:0000256" key="4">
    <source>
        <dbReference type="ARBA" id="ARBA00023204"/>
    </source>
</evidence>
<feature type="domain" description="XPG N-terminal" evidence="9">
    <location>
        <begin position="1"/>
        <end position="99"/>
    </location>
</feature>
<keyword evidence="6" id="KW-0378">Hydrolase</keyword>
<dbReference type="SUPFAM" id="SSF88723">
    <property type="entry name" value="PIN domain-like"/>
    <property type="match status" value="1"/>
</dbReference>
<protein>
    <recommendedName>
        <fullName evidence="6">Exonuclease 1</fullName>
        <ecNumber evidence="6">3.1.-.-</ecNumber>
    </recommendedName>
</protein>
<dbReference type="InterPro" id="IPR006084">
    <property type="entry name" value="XPG/Rad2"/>
</dbReference>
<dbReference type="InterPro" id="IPR006086">
    <property type="entry name" value="XPG-I_dom"/>
</dbReference>
<dbReference type="GO" id="GO:0006310">
    <property type="term" value="P:DNA recombination"/>
    <property type="evidence" value="ECO:0007669"/>
    <property type="project" value="TreeGrafter"/>
</dbReference>
<dbReference type="EC" id="3.1.-.-" evidence="6"/>
<dbReference type="Proteomes" id="UP000245119">
    <property type="component" value="Linkage Group LG8"/>
</dbReference>
<dbReference type="SMART" id="SM00485">
    <property type="entry name" value="XPGN"/>
    <property type="match status" value="1"/>
</dbReference>
<sequence length="668" mass="74921">MGIQGLLPFLKKIHKPVNIAQFRGYTVAIDAYCWLHKGAFACADKLALGEKTDQYVFYCMKYVDYLLQNQLKPILVFDGCHLPSKKDVESSRRQRREKNRAQAAQLLREGKRSQAKEYLQRCVDITPQMALELMKACHARGVDCIVAPYEADAQLAYLNRAGIAQLVITEDSDLLLFGCDKMQQKYGSKEQHLLSIWSHQYQPAFKNTSNQSSQNNSSSPSDQAERERNLKSTLTKTYSVKQVKPAEECPEVKSNGELISLYATAEPRKKRTKLDSSGSSPVKGEIHVLHSDESIFSRIPHLHSKQNGASQEELTLENTLYFHDLSNACHVKQEQFSSDYADGHLRTQGHASDFKSTECMKSRPLNETNEKEQGMLSQGFPPQLVSSLNGEQPVSLIVNLNSKPNAKSSCANRQCTEEGFTLLQSSATHLSVLPESLTTTGETEEEKTQSKESPELNAKRKASPTSVFCWSKFMFGKHDSDSRRPKNNLQSKHPENMDKKSSTVSDNCMFRHDLASPVSHQNILAPNQDTKITGSEAGYFSSIKLRNIQPVIQELEIQNGLSHSQSTDSCSVDSEYYPCSQDFVDNRDVQEKSETNLVPEDCNGGKTIASSDPIIQILVLPQSTPTTSRGNKQCRVSGLSKGKKRVSYELDKKQQKIQDMFARFAHQK</sequence>
<feature type="region of interest" description="Disordered" evidence="7">
    <location>
        <begin position="431"/>
        <end position="460"/>
    </location>
</feature>
<feature type="domain" description="XPG-I" evidence="8">
    <location>
        <begin position="138"/>
        <end position="211"/>
    </location>
</feature>
<keyword evidence="6" id="KW-0269">Exonuclease</keyword>
<dbReference type="InterPro" id="IPR019974">
    <property type="entry name" value="XPG_CS"/>
</dbReference>
<dbReference type="InterPro" id="IPR029060">
    <property type="entry name" value="PIN-like_dom_sf"/>
</dbReference>
<keyword evidence="6" id="KW-0267">Excision nuclease</keyword>
<keyword evidence="11" id="KW-1185">Reference proteome</keyword>
<keyword evidence="2" id="KW-0255">Endonuclease</keyword>
<dbReference type="PRINTS" id="PR00853">
    <property type="entry name" value="XPGRADSUPER"/>
</dbReference>
<dbReference type="Pfam" id="PF00752">
    <property type="entry name" value="XPG_N"/>
    <property type="match status" value="1"/>
</dbReference>
<feature type="compositionally biased region" description="Basic and acidic residues" evidence="7">
    <location>
        <begin position="446"/>
        <end position="458"/>
    </location>
</feature>
<dbReference type="GO" id="GO:0046872">
    <property type="term" value="F:metal ion binding"/>
    <property type="evidence" value="ECO:0007669"/>
    <property type="project" value="UniProtKB-UniRule"/>
</dbReference>
<accession>A0A2T7NWH2</accession>
<comment type="subcellular location">
    <subcellularLocation>
        <location evidence="1 6">Nucleus</location>
    </subcellularLocation>
</comment>
<evidence type="ECO:0000256" key="5">
    <source>
        <dbReference type="ARBA" id="ARBA00023242"/>
    </source>
</evidence>
<name>A0A2T7NWH2_POMCA</name>
<dbReference type="PROSITE" id="PS00841">
    <property type="entry name" value="XPG_1"/>
    <property type="match status" value="1"/>
</dbReference>
<evidence type="ECO:0000313" key="11">
    <source>
        <dbReference type="Proteomes" id="UP000245119"/>
    </source>
</evidence>
<comment type="cofactor">
    <cofactor evidence="6">
        <name>Mg(2+)</name>
        <dbReference type="ChEBI" id="CHEBI:18420"/>
    </cofactor>
    <text evidence="6">Binds 2 magnesium ions per subunit. They probably participate in the reaction catalyzed by the enzyme. May bind an additional third magnesium ion after substrate binding.</text>
</comment>
<dbReference type="PROSITE" id="PS00842">
    <property type="entry name" value="XPG_2"/>
    <property type="match status" value="1"/>
</dbReference>
<evidence type="ECO:0000256" key="7">
    <source>
        <dbReference type="SAM" id="MobiDB-lite"/>
    </source>
</evidence>
<comment type="similarity">
    <text evidence="6">Belongs to the XPG/RAD2 endonuclease family. EXO1 subfamily.</text>
</comment>
<keyword evidence="4 6" id="KW-0234">DNA repair</keyword>
<evidence type="ECO:0000256" key="6">
    <source>
        <dbReference type="RuleBase" id="RU910737"/>
    </source>
</evidence>
<comment type="function">
    <text evidence="6">5'-&gt;3' double-stranded DNA exonuclease which may also possess a cryptic 3'-&gt;5' double-stranded DNA exonuclease activity. Functions in DNA mismatch repair.</text>
</comment>
<feature type="region of interest" description="Disordered" evidence="7">
    <location>
        <begin position="206"/>
        <end position="228"/>
    </location>
</feature>
<keyword evidence="6" id="KW-0228">DNA excision</keyword>
<feature type="compositionally biased region" description="Basic and acidic residues" evidence="7">
    <location>
        <begin position="492"/>
        <end position="501"/>
    </location>
</feature>
<dbReference type="PANTHER" id="PTHR11081:SF8">
    <property type="entry name" value="EXONUCLEASE 1"/>
    <property type="match status" value="1"/>
</dbReference>
<evidence type="ECO:0000259" key="8">
    <source>
        <dbReference type="SMART" id="SM00484"/>
    </source>
</evidence>
<feature type="compositionally biased region" description="Low complexity" evidence="7">
    <location>
        <begin position="209"/>
        <end position="222"/>
    </location>
</feature>
<dbReference type="CDD" id="cd09857">
    <property type="entry name" value="PIN_EXO1"/>
    <property type="match status" value="1"/>
</dbReference>
<dbReference type="GO" id="GO:0017108">
    <property type="term" value="F:5'-flap endonuclease activity"/>
    <property type="evidence" value="ECO:0007669"/>
    <property type="project" value="TreeGrafter"/>
</dbReference>
<comment type="caution">
    <text evidence="10">The sequence shown here is derived from an EMBL/GenBank/DDBJ whole genome shotgun (WGS) entry which is preliminary data.</text>
</comment>
<organism evidence="10 11">
    <name type="scientific">Pomacea canaliculata</name>
    <name type="common">Golden apple snail</name>
    <dbReference type="NCBI Taxonomy" id="400727"/>
    <lineage>
        <taxon>Eukaryota</taxon>
        <taxon>Metazoa</taxon>
        <taxon>Spiralia</taxon>
        <taxon>Lophotrochozoa</taxon>
        <taxon>Mollusca</taxon>
        <taxon>Gastropoda</taxon>
        <taxon>Caenogastropoda</taxon>
        <taxon>Architaenioglossa</taxon>
        <taxon>Ampullarioidea</taxon>
        <taxon>Ampullariidae</taxon>
        <taxon>Pomacea</taxon>
    </lineage>
</organism>
<dbReference type="Gene3D" id="3.40.50.1010">
    <property type="entry name" value="5'-nuclease"/>
    <property type="match status" value="1"/>
</dbReference>
<keyword evidence="6" id="KW-0479">Metal-binding</keyword>
<feature type="region of interest" description="Disordered" evidence="7">
    <location>
        <begin position="479"/>
        <end position="504"/>
    </location>
</feature>
<dbReference type="FunFam" id="3.40.50.1010:FF:000002">
    <property type="entry name" value="Exonuclease 1, putative"/>
    <property type="match status" value="1"/>
</dbReference>
<dbReference type="SMART" id="SM00484">
    <property type="entry name" value="XPGI"/>
    <property type="match status" value="1"/>
</dbReference>
<reference evidence="10 11" key="1">
    <citation type="submission" date="2018-04" db="EMBL/GenBank/DDBJ databases">
        <title>The genome of golden apple snail Pomacea canaliculata provides insight into stress tolerance and invasive adaptation.</title>
        <authorList>
            <person name="Liu C."/>
            <person name="Liu B."/>
            <person name="Ren Y."/>
            <person name="Zhang Y."/>
            <person name="Wang H."/>
            <person name="Li S."/>
            <person name="Jiang F."/>
            <person name="Yin L."/>
            <person name="Zhang G."/>
            <person name="Qian W."/>
            <person name="Fan W."/>
        </authorList>
    </citation>
    <scope>NUCLEOTIDE SEQUENCE [LARGE SCALE GENOMIC DNA]</scope>
    <source>
        <strain evidence="10">SZHN2017</strain>
        <tissue evidence="10">Muscle</tissue>
    </source>
</reference>